<dbReference type="SUPFAM" id="SSF53335">
    <property type="entry name" value="S-adenosyl-L-methionine-dependent methyltransferases"/>
    <property type="match status" value="1"/>
</dbReference>
<name>A0A497JI76_9ARCH</name>
<evidence type="ECO:0000313" key="2">
    <source>
        <dbReference type="EMBL" id="RLG70227.1"/>
    </source>
</evidence>
<dbReference type="CDD" id="cd02440">
    <property type="entry name" value="AdoMet_MTases"/>
    <property type="match status" value="1"/>
</dbReference>
<protein>
    <recommendedName>
        <fullName evidence="4">Methyltransferase domain-containing protein</fullName>
    </recommendedName>
</protein>
<keyword evidence="1" id="KW-0175">Coiled coil</keyword>
<comment type="caution">
    <text evidence="2">The sequence shown here is derived from an EMBL/GenBank/DDBJ whole genome shotgun (WGS) entry which is preliminary data.</text>
</comment>
<dbReference type="InterPro" id="IPR029063">
    <property type="entry name" value="SAM-dependent_MTases_sf"/>
</dbReference>
<organism evidence="2 3">
    <name type="scientific">Candidatus Iainarchaeum sp</name>
    <dbReference type="NCBI Taxonomy" id="3101447"/>
    <lineage>
        <taxon>Archaea</taxon>
        <taxon>Candidatus Iainarchaeota</taxon>
        <taxon>Candidatus Iainarchaeia</taxon>
        <taxon>Candidatus Iainarchaeales</taxon>
        <taxon>Candidatus Iainarchaeaceae</taxon>
        <taxon>Candidatus Iainarchaeum</taxon>
    </lineage>
</organism>
<dbReference type="Proteomes" id="UP000277633">
    <property type="component" value="Unassembled WGS sequence"/>
</dbReference>
<dbReference type="Gene3D" id="3.40.50.150">
    <property type="entry name" value="Vaccinia Virus protein VP39"/>
    <property type="match status" value="1"/>
</dbReference>
<accession>A0A497JI76</accession>
<sequence>MKKMRRKIAKRSNAERAKIARGIRNIRAADRGYKHRIEKIGDRTAVKFWPHEWFLRRGLKDYNKRIFGIFSRENIAKLLRNELKAKRRLRILDAGCGTCEFLGELRKLFGEKLELEGITLARPLTVKQLERLEKKLKEEKALTENAKEHIERLKKLREEFERRVREADIKVRVGAVESYKFGKKYDVIFSVGMIVHSSNPWQALENLLNHLKKGGRAYINFGKADILRAPELCWRLTRQGIEIRRLSKDSYELVRRSDKPIKIT</sequence>
<dbReference type="AlphaFoldDB" id="A0A497JI76"/>
<gene>
    <name evidence="2" type="ORF">DRO07_00705</name>
</gene>
<dbReference type="Pfam" id="PF13489">
    <property type="entry name" value="Methyltransf_23"/>
    <property type="match status" value="1"/>
</dbReference>
<evidence type="ECO:0000256" key="1">
    <source>
        <dbReference type="SAM" id="Coils"/>
    </source>
</evidence>
<reference evidence="2 3" key="1">
    <citation type="submission" date="2018-06" db="EMBL/GenBank/DDBJ databases">
        <title>Extensive metabolic versatility and redundancy in microbially diverse, dynamic hydrothermal sediments.</title>
        <authorList>
            <person name="Dombrowski N."/>
            <person name="Teske A."/>
            <person name="Baker B.J."/>
        </authorList>
    </citation>
    <scope>NUCLEOTIDE SEQUENCE [LARGE SCALE GENOMIC DNA]</scope>
    <source>
        <strain evidence="2">B9_G13</strain>
    </source>
</reference>
<evidence type="ECO:0000313" key="3">
    <source>
        <dbReference type="Proteomes" id="UP000277633"/>
    </source>
</evidence>
<proteinExistence type="predicted"/>
<dbReference type="EMBL" id="QMWO01000014">
    <property type="protein sequence ID" value="RLG70227.1"/>
    <property type="molecule type" value="Genomic_DNA"/>
</dbReference>
<evidence type="ECO:0008006" key="4">
    <source>
        <dbReference type="Google" id="ProtNLM"/>
    </source>
</evidence>
<feature type="coiled-coil region" evidence="1">
    <location>
        <begin position="126"/>
        <end position="170"/>
    </location>
</feature>